<gene>
    <name evidence="1" type="ORF">ACOC_LOCUS9716</name>
</gene>
<protein>
    <submittedName>
        <fullName evidence="3">Neur_chan_LBD domain-containing protein</fullName>
    </submittedName>
</protein>
<evidence type="ECO:0000313" key="3">
    <source>
        <dbReference type="WBParaSite" id="ACOC_0000971501-mRNA-1"/>
    </source>
</evidence>
<sequence length="83" mass="9253">MVIEACELDISRSQLEVDLYHNLLVAAFTPGTVQNRDENQNCDILASLWPVDHTKCHCCLMSDKRNIAGARITVLVEKTNGIP</sequence>
<accession>A0A0R3PUU0</accession>
<name>A0A0R3PUU0_ANGCS</name>
<reference evidence="1 2" key="2">
    <citation type="submission" date="2018-11" db="EMBL/GenBank/DDBJ databases">
        <authorList>
            <consortium name="Pathogen Informatics"/>
        </authorList>
    </citation>
    <scope>NUCLEOTIDE SEQUENCE [LARGE SCALE GENOMIC DNA]</scope>
    <source>
        <strain evidence="1 2">Costa Rica</strain>
    </source>
</reference>
<dbReference type="Proteomes" id="UP000267027">
    <property type="component" value="Unassembled WGS sequence"/>
</dbReference>
<evidence type="ECO:0000313" key="2">
    <source>
        <dbReference type="Proteomes" id="UP000267027"/>
    </source>
</evidence>
<organism evidence="3">
    <name type="scientific">Angiostrongylus costaricensis</name>
    <name type="common">Nematode worm</name>
    <dbReference type="NCBI Taxonomy" id="334426"/>
    <lineage>
        <taxon>Eukaryota</taxon>
        <taxon>Metazoa</taxon>
        <taxon>Ecdysozoa</taxon>
        <taxon>Nematoda</taxon>
        <taxon>Chromadorea</taxon>
        <taxon>Rhabditida</taxon>
        <taxon>Rhabditina</taxon>
        <taxon>Rhabditomorpha</taxon>
        <taxon>Strongyloidea</taxon>
        <taxon>Metastrongylidae</taxon>
        <taxon>Angiostrongylus</taxon>
    </lineage>
</organism>
<proteinExistence type="predicted"/>
<dbReference type="EMBL" id="UYYA01004341">
    <property type="protein sequence ID" value="VDM61301.1"/>
    <property type="molecule type" value="Genomic_DNA"/>
</dbReference>
<evidence type="ECO:0000313" key="1">
    <source>
        <dbReference type="EMBL" id="VDM61301.1"/>
    </source>
</evidence>
<reference evidence="3" key="1">
    <citation type="submission" date="2017-02" db="UniProtKB">
        <authorList>
            <consortium name="WormBaseParasite"/>
        </authorList>
    </citation>
    <scope>IDENTIFICATION</scope>
</reference>
<dbReference type="AlphaFoldDB" id="A0A0R3PUU0"/>
<keyword evidence="2" id="KW-1185">Reference proteome</keyword>
<dbReference type="WBParaSite" id="ACOC_0000971501-mRNA-1">
    <property type="protein sequence ID" value="ACOC_0000971501-mRNA-1"/>
    <property type="gene ID" value="ACOC_0000971501"/>
</dbReference>